<evidence type="ECO:0000313" key="2">
    <source>
        <dbReference type="Proteomes" id="UP000274350"/>
    </source>
</evidence>
<gene>
    <name evidence="1" type="ORF">EJG51_016935</name>
</gene>
<sequence>MMINTPNEAEALRAEIAALAARMIAEDGADYGSAKRRAAKQLLGNQRIKGDILPDNQQVEQEVREYNALFFGDSQPERLRLLRKLALEVMLELERFNPYLVGAVLNGTAGKHSDIHLHLYADNTKEVAIFLLNKGIDFEVSENINKRNESIETLSFMHQQEGVHLLLHSMDDVRTSARTERASISAVRHLIEESQSGDTAVTDIS</sequence>
<name>A0A6M4A7P6_9BURK</name>
<proteinExistence type="predicted"/>
<dbReference type="Proteomes" id="UP000274350">
    <property type="component" value="Chromosome"/>
</dbReference>
<accession>A0A6M4A7P6</accession>
<evidence type="ECO:0000313" key="1">
    <source>
        <dbReference type="EMBL" id="QJQ07225.1"/>
    </source>
</evidence>
<reference evidence="1 2" key="1">
    <citation type="journal article" date="2019" name="Int. J. Syst. Evol. Microbiol.">
        <title>Undibacterium piscinae sp. nov., isolated from Korean shiner intestine.</title>
        <authorList>
            <person name="Lee S.Y."/>
            <person name="Kang W."/>
            <person name="Kim P.S."/>
            <person name="Kim H.S."/>
            <person name="Sung H."/>
            <person name="Shin N.R."/>
            <person name="Whon T.W."/>
            <person name="Yun J.H."/>
            <person name="Lee J.Y."/>
            <person name="Lee J.Y."/>
            <person name="Jung M.J."/>
            <person name="Jeong Y.S."/>
            <person name="Tak E.J."/>
            <person name="Han J.E."/>
            <person name="Hyun D.W."/>
            <person name="Kang M.S."/>
            <person name="Lee K.E."/>
            <person name="Lee B.H."/>
            <person name="Bae J.W."/>
        </authorList>
    </citation>
    <scope>NUCLEOTIDE SEQUENCE [LARGE SCALE GENOMIC DNA]</scope>
    <source>
        <strain evidence="1 2">S11R28</strain>
    </source>
</reference>
<dbReference type="EMBL" id="CP051152">
    <property type="protein sequence ID" value="QJQ07225.1"/>
    <property type="molecule type" value="Genomic_DNA"/>
</dbReference>
<keyword evidence="2" id="KW-1185">Reference proteome</keyword>
<protein>
    <recommendedName>
        <fullName evidence="3">UDP-N-acetylmuramate--alanine ligase</fullName>
    </recommendedName>
</protein>
<dbReference type="OrthoDB" id="9157371at2"/>
<dbReference type="KEGG" id="upi:EJG51_016935"/>
<organism evidence="1 2">
    <name type="scientific">Undibacterium piscinae</name>
    <dbReference type="NCBI Taxonomy" id="2495591"/>
    <lineage>
        <taxon>Bacteria</taxon>
        <taxon>Pseudomonadati</taxon>
        <taxon>Pseudomonadota</taxon>
        <taxon>Betaproteobacteria</taxon>
        <taxon>Burkholderiales</taxon>
        <taxon>Oxalobacteraceae</taxon>
        <taxon>Undibacterium</taxon>
    </lineage>
</organism>
<evidence type="ECO:0008006" key="3">
    <source>
        <dbReference type="Google" id="ProtNLM"/>
    </source>
</evidence>
<dbReference type="AlphaFoldDB" id="A0A6M4A7P6"/>